<dbReference type="Gene3D" id="3.40.50.300">
    <property type="entry name" value="P-loop containing nucleotide triphosphate hydrolases"/>
    <property type="match status" value="1"/>
</dbReference>
<organism evidence="5 6">
    <name type="scientific">Dissulfurispira thermophila</name>
    <dbReference type="NCBI Taxonomy" id="2715679"/>
    <lineage>
        <taxon>Bacteria</taxon>
        <taxon>Pseudomonadati</taxon>
        <taxon>Nitrospirota</taxon>
        <taxon>Thermodesulfovibrionia</taxon>
        <taxon>Thermodesulfovibrionales</taxon>
        <taxon>Dissulfurispiraceae</taxon>
        <taxon>Dissulfurispira</taxon>
    </lineage>
</organism>
<feature type="domain" description="ABC transporter" evidence="4">
    <location>
        <begin position="11"/>
        <end position="247"/>
    </location>
</feature>
<evidence type="ECO:0000256" key="3">
    <source>
        <dbReference type="ARBA" id="ARBA00022840"/>
    </source>
</evidence>
<dbReference type="GO" id="GO:0016887">
    <property type="term" value="F:ATP hydrolysis activity"/>
    <property type="evidence" value="ECO:0007669"/>
    <property type="project" value="InterPro"/>
</dbReference>
<comment type="similarity">
    <text evidence="1">Belongs to the ABC transporter superfamily. Ycf16 family.</text>
</comment>
<evidence type="ECO:0000256" key="1">
    <source>
        <dbReference type="ARBA" id="ARBA00006216"/>
    </source>
</evidence>
<evidence type="ECO:0000259" key="4">
    <source>
        <dbReference type="PROSITE" id="PS50893"/>
    </source>
</evidence>
<dbReference type="AlphaFoldDB" id="A0A7G1H4K4"/>
<keyword evidence="3 5" id="KW-0067">ATP-binding</keyword>
<dbReference type="KEGG" id="dtp:JZK55_19850"/>
<evidence type="ECO:0000313" key="6">
    <source>
        <dbReference type="Proteomes" id="UP000516360"/>
    </source>
</evidence>
<dbReference type="InterPro" id="IPR017871">
    <property type="entry name" value="ABC_transporter-like_CS"/>
</dbReference>
<dbReference type="InterPro" id="IPR010230">
    <property type="entry name" value="FeS-cluster_ATPase_SufC"/>
</dbReference>
<dbReference type="InterPro" id="IPR027417">
    <property type="entry name" value="P-loop_NTPase"/>
</dbReference>
<name>A0A7G1H4K4_9BACT</name>
<accession>A0A7G1H4K4</accession>
<sequence>MLKSPMHQELLEIRHLKYRVDGRDLINDLSMTIHAGDVHALLGTNGTGKSTLAYLIMGCEGYRSCSGEIIFEGKIINDLPIHERARLGITMAWQEPVRFEGISVSDYLSLKNRLASSPLHPFTPSPAYYLEMAGLNPELYLHRMVDKSLSGGERKRIELASILALSPKLAILDEPDSGIDMLSTQDIINVINAFKENGSSVLLITHREEIALIADMASQICGGKIVFSGSPHDVAEYYKSRQCLVCNGEVCRQRTD</sequence>
<gene>
    <name evidence="5" type="ORF">JZK55_19850</name>
</gene>
<dbReference type="SMART" id="SM00382">
    <property type="entry name" value="AAA"/>
    <property type="match status" value="1"/>
</dbReference>
<dbReference type="PROSITE" id="PS50893">
    <property type="entry name" value="ABC_TRANSPORTER_2"/>
    <property type="match status" value="1"/>
</dbReference>
<dbReference type="PANTHER" id="PTHR43204">
    <property type="entry name" value="ABC TRANSPORTER I FAMILY MEMBER 6, CHLOROPLASTIC"/>
    <property type="match status" value="1"/>
</dbReference>
<proteinExistence type="inferred from homology"/>
<dbReference type="EMBL" id="AP022873">
    <property type="protein sequence ID" value="BCB97063.1"/>
    <property type="molecule type" value="Genomic_DNA"/>
</dbReference>
<dbReference type="PROSITE" id="PS00211">
    <property type="entry name" value="ABC_TRANSPORTER_1"/>
    <property type="match status" value="1"/>
</dbReference>
<dbReference type="Proteomes" id="UP000516360">
    <property type="component" value="Chromosome"/>
</dbReference>
<keyword evidence="6" id="KW-1185">Reference proteome</keyword>
<dbReference type="InterPro" id="IPR003439">
    <property type="entry name" value="ABC_transporter-like_ATP-bd"/>
</dbReference>
<dbReference type="SUPFAM" id="SSF52540">
    <property type="entry name" value="P-loop containing nucleoside triphosphate hydrolases"/>
    <property type="match status" value="1"/>
</dbReference>
<protein>
    <submittedName>
        <fullName evidence="5">ABC transporter ATP-binding protein</fullName>
    </submittedName>
</protein>
<dbReference type="PANTHER" id="PTHR43204:SF1">
    <property type="entry name" value="ABC TRANSPORTER I FAMILY MEMBER 6, CHLOROPLASTIC"/>
    <property type="match status" value="1"/>
</dbReference>
<evidence type="ECO:0000256" key="2">
    <source>
        <dbReference type="ARBA" id="ARBA00022741"/>
    </source>
</evidence>
<reference evidence="5 6" key="1">
    <citation type="submission" date="2020-03" db="EMBL/GenBank/DDBJ databases">
        <title>Complete genome sequences of two sulfur-disproportionating bacterial strains T55J and Mzg5.</title>
        <authorList>
            <person name="Umezawa K."/>
            <person name="Kojima H."/>
            <person name="Kato Y."/>
            <person name="Fukui M."/>
        </authorList>
    </citation>
    <scope>NUCLEOTIDE SEQUENCE [LARGE SCALE GENOMIC DNA]</scope>
    <source>
        <strain evidence="5 6">T55J</strain>
    </source>
</reference>
<dbReference type="InterPro" id="IPR003593">
    <property type="entry name" value="AAA+_ATPase"/>
</dbReference>
<keyword evidence="2" id="KW-0547">Nucleotide-binding</keyword>
<dbReference type="GO" id="GO:0005524">
    <property type="term" value="F:ATP binding"/>
    <property type="evidence" value="ECO:0007669"/>
    <property type="project" value="UniProtKB-KW"/>
</dbReference>
<evidence type="ECO:0000313" key="5">
    <source>
        <dbReference type="EMBL" id="BCB97063.1"/>
    </source>
</evidence>
<dbReference type="Pfam" id="PF00005">
    <property type="entry name" value="ABC_tran"/>
    <property type="match status" value="1"/>
</dbReference>